<organism evidence="1 2">
    <name type="scientific">Coemansia guatemalensis</name>
    <dbReference type="NCBI Taxonomy" id="2761395"/>
    <lineage>
        <taxon>Eukaryota</taxon>
        <taxon>Fungi</taxon>
        <taxon>Fungi incertae sedis</taxon>
        <taxon>Zoopagomycota</taxon>
        <taxon>Kickxellomycotina</taxon>
        <taxon>Kickxellomycetes</taxon>
        <taxon>Kickxellales</taxon>
        <taxon>Kickxellaceae</taxon>
        <taxon>Coemansia</taxon>
    </lineage>
</organism>
<name>A0A9W8HX59_9FUNG</name>
<reference evidence="1" key="1">
    <citation type="submission" date="2022-07" db="EMBL/GenBank/DDBJ databases">
        <title>Phylogenomic reconstructions and comparative analyses of Kickxellomycotina fungi.</title>
        <authorList>
            <person name="Reynolds N.K."/>
            <person name="Stajich J.E."/>
            <person name="Barry K."/>
            <person name="Grigoriev I.V."/>
            <person name="Crous P."/>
            <person name="Smith M.E."/>
        </authorList>
    </citation>
    <scope>NUCLEOTIDE SEQUENCE</scope>
    <source>
        <strain evidence="1">NRRL 1565</strain>
    </source>
</reference>
<comment type="caution">
    <text evidence="1">The sequence shown here is derived from an EMBL/GenBank/DDBJ whole genome shotgun (WGS) entry which is preliminary data.</text>
</comment>
<accession>A0A9W8HX59</accession>
<evidence type="ECO:0008006" key="3">
    <source>
        <dbReference type="Google" id="ProtNLM"/>
    </source>
</evidence>
<proteinExistence type="predicted"/>
<dbReference type="Proteomes" id="UP001140094">
    <property type="component" value="Unassembled WGS sequence"/>
</dbReference>
<gene>
    <name evidence="1" type="ORF">H4R20_005801</name>
</gene>
<dbReference type="EMBL" id="JANBUO010002119">
    <property type="protein sequence ID" value="KAJ2795672.1"/>
    <property type="molecule type" value="Genomic_DNA"/>
</dbReference>
<evidence type="ECO:0000313" key="2">
    <source>
        <dbReference type="Proteomes" id="UP001140094"/>
    </source>
</evidence>
<dbReference type="OrthoDB" id="1938591at2759"/>
<evidence type="ECO:0000313" key="1">
    <source>
        <dbReference type="EMBL" id="KAJ2795672.1"/>
    </source>
</evidence>
<sequence>MEVTNALNTLIKITSHPDIALPLGQCEELAETLLGILETVKLPIHRRANGLDAKKNDDIIAVRGSQNESEPRPDLLTYSEETFIFGETCTKGPSEGGIIGDDMQDVTAVRGLIHGSDDLWSFTSDRTLTVVYVLRNLSFLPANQQYLADNVDFVHAFVSLVSKCDAAVRLARDIDCEQDATGGLNELVSLIVLRALEVRKSLAVVLANVADRIDLRAVEGALLQAALRLIDYFIDEKQTSNITSEWASENLGVDTDPALNAIVHVKALDGRTYYLHALEAAGRLTASDTNREVIVAKVGPSTLRPLARACSALLAGHQAALALSISPQSHFGEQRLMWVQMALLVLSNLISTATPQSLISTRRYTPLHISANGLLNHSVTNNAAAGAGAMTGNAAPASASRRELTRRPMPFLPVVYTAAAIPESLKEFRREMAADTGFVRSLLELVLQWWTQVGSHSLRVRGNVPPQMYDSPLGDLAERAVYVLQLLHPDHDALFASKWSDWVVERIASYGLPPALVEVLYELVGMIPVQSSR</sequence>
<keyword evidence="2" id="KW-1185">Reference proteome</keyword>
<protein>
    <recommendedName>
        <fullName evidence="3">SWI/SNF-like complex subunit BAF250 C-terminal domain-containing protein</fullName>
    </recommendedName>
</protein>
<dbReference type="AlphaFoldDB" id="A0A9W8HX59"/>